<dbReference type="PANTHER" id="PTHR43227:SF11">
    <property type="entry name" value="BLL4140 PROTEIN"/>
    <property type="match status" value="1"/>
</dbReference>
<comment type="similarity">
    <text evidence="7">Belongs to the binding-protein-dependent transport system permease family.</text>
</comment>
<dbReference type="SUPFAM" id="SSF161098">
    <property type="entry name" value="MetI-like"/>
    <property type="match status" value="1"/>
</dbReference>
<keyword evidence="2 7" id="KW-0813">Transport</keyword>
<dbReference type="EMBL" id="FONN01000012">
    <property type="protein sequence ID" value="SFF05221.1"/>
    <property type="molecule type" value="Genomic_DNA"/>
</dbReference>
<evidence type="ECO:0000256" key="3">
    <source>
        <dbReference type="ARBA" id="ARBA00022475"/>
    </source>
</evidence>
<sequence>MNETGVGRLGSRLFFMGPALLIFLAVIIVPISMSIYYSFFQWDGVSAKIFNGGDNFNRLLHDPVLWTSLKNSVYLTLGALLIQLPVGLFFAIVLGYKLRGSNFLKTIYFTPVMLSTAVLGILWGQIYDPNFGLLNNLLMQLGLDSFAHAWLGEEATALGSVIAVVAWQFIGFYIIVYIGALQGISEEVLESARVEGAGEWRIIFSIQIPLIWPTITFTVLNCVINSLKYFDLIYIMTGGGPNNSSEVLASYMMKNAFRMMDFGYGSTISTFLLLFGLCLAFIISKLLGRTGARFQ</sequence>
<organism evidence="9 10">
    <name type="scientific">Paenibacillus algorifonticola</name>
    <dbReference type="NCBI Taxonomy" id="684063"/>
    <lineage>
        <taxon>Bacteria</taxon>
        <taxon>Bacillati</taxon>
        <taxon>Bacillota</taxon>
        <taxon>Bacilli</taxon>
        <taxon>Bacillales</taxon>
        <taxon>Paenibacillaceae</taxon>
        <taxon>Paenibacillus</taxon>
    </lineage>
</organism>
<dbReference type="CDD" id="cd06261">
    <property type="entry name" value="TM_PBP2"/>
    <property type="match status" value="1"/>
</dbReference>
<dbReference type="RefSeq" id="WP_046232384.1">
    <property type="nucleotide sequence ID" value="NZ_FONN01000012.1"/>
</dbReference>
<comment type="subcellular location">
    <subcellularLocation>
        <location evidence="1 7">Cell membrane</location>
        <topology evidence="1 7">Multi-pass membrane protein</topology>
    </subcellularLocation>
</comment>
<evidence type="ECO:0000313" key="9">
    <source>
        <dbReference type="EMBL" id="SFF05221.1"/>
    </source>
</evidence>
<dbReference type="GO" id="GO:0055085">
    <property type="term" value="P:transmembrane transport"/>
    <property type="evidence" value="ECO:0007669"/>
    <property type="project" value="InterPro"/>
</dbReference>
<keyword evidence="4 7" id="KW-0812">Transmembrane</keyword>
<feature type="transmembrane region" description="Helical" evidence="7">
    <location>
        <begin position="262"/>
        <end position="283"/>
    </location>
</feature>
<keyword evidence="3" id="KW-1003">Cell membrane</keyword>
<evidence type="ECO:0000256" key="2">
    <source>
        <dbReference type="ARBA" id="ARBA00022448"/>
    </source>
</evidence>
<dbReference type="PANTHER" id="PTHR43227">
    <property type="entry name" value="BLL4140 PROTEIN"/>
    <property type="match status" value="1"/>
</dbReference>
<keyword evidence="10" id="KW-1185">Reference proteome</keyword>
<feature type="transmembrane region" description="Helical" evidence="7">
    <location>
        <begin position="200"/>
        <end position="224"/>
    </location>
</feature>
<feature type="domain" description="ABC transmembrane type-1" evidence="8">
    <location>
        <begin position="69"/>
        <end position="283"/>
    </location>
</feature>
<evidence type="ECO:0000256" key="6">
    <source>
        <dbReference type="ARBA" id="ARBA00023136"/>
    </source>
</evidence>
<evidence type="ECO:0000259" key="8">
    <source>
        <dbReference type="PROSITE" id="PS50928"/>
    </source>
</evidence>
<accession>A0A1I2FLB2</accession>
<dbReference type="InterPro" id="IPR050809">
    <property type="entry name" value="UgpAE/MalFG_permease"/>
</dbReference>
<evidence type="ECO:0000256" key="5">
    <source>
        <dbReference type="ARBA" id="ARBA00022989"/>
    </source>
</evidence>
<evidence type="ECO:0000313" key="10">
    <source>
        <dbReference type="Proteomes" id="UP000183410"/>
    </source>
</evidence>
<protein>
    <submittedName>
        <fullName evidence="9">Raffinose/stachyose/melibiose transport system permease protein</fullName>
    </submittedName>
</protein>
<gene>
    <name evidence="9" type="ORF">SAMN04487969_112110</name>
</gene>
<dbReference type="Gene3D" id="1.10.3720.10">
    <property type="entry name" value="MetI-like"/>
    <property type="match status" value="1"/>
</dbReference>
<feature type="transmembrane region" description="Helical" evidence="7">
    <location>
        <begin position="73"/>
        <end position="96"/>
    </location>
</feature>
<proteinExistence type="inferred from homology"/>
<dbReference type="PROSITE" id="PS50928">
    <property type="entry name" value="ABC_TM1"/>
    <property type="match status" value="1"/>
</dbReference>
<evidence type="ECO:0000256" key="4">
    <source>
        <dbReference type="ARBA" id="ARBA00022692"/>
    </source>
</evidence>
<evidence type="ECO:0000256" key="1">
    <source>
        <dbReference type="ARBA" id="ARBA00004651"/>
    </source>
</evidence>
<reference evidence="10" key="1">
    <citation type="submission" date="2016-10" db="EMBL/GenBank/DDBJ databases">
        <authorList>
            <person name="Varghese N."/>
            <person name="Submissions S."/>
        </authorList>
    </citation>
    <scope>NUCLEOTIDE SEQUENCE [LARGE SCALE GENOMIC DNA]</scope>
    <source>
        <strain evidence="10">CGMCC 1.10223</strain>
    </source>
</reference>
<keyword evidence="5 7" id="KW-1133">Transmembrane helix</keyword>
<dbReference type="InterPro" id="IPR000515">
    <property type="entry name" value="MetI-like"/>
</dbReference>
<dbReference type="Pfam" id="PF00528">
    <property type="entry name" value="BPD_transp_1"/>
    <property type="match status" value="1"/>
</dbReference>
<name>A0A1I2FLB2_9BACL</name>
<dbReference type="AlphaFoldDB" id="A0A1I2FLB2"/>
<dbReference type="GO" id="GO:0005886">
    <property type="term" value="C:plasma membrane"/>
    <property type="evidence" value="ECO:0007669"/>
    <property type="project" value="UniProtKB-SubCell"/>
</dbReference>
<feature type="transmembrane region" description="Helical" evidence="7">
    <location>
        <begin position="12"/>
        <end position="37"/>
    </location>
</feature>
<keyword evidence="6 7" id="KW-0472">Membrane</keyword>
<evidence type="ECO:0000256" key="7">
    <source>
        <dbReference type="RuleBase" id="RU363032"/>
    </source>
</evidence>
<dbReference type="OrthoDB" id="152280at2"/>
<dbReference type="Proteomes" id="UP000183410">
    <property type="component" value="Unassembled WGS sequence"/>
</dbReference>
<dbReference type="InterPro" id="IPR035906">
    <property type="entry name" value="MetI-like_sf"/>
</dbReference>
<feature type="transmembrane region" description="Helical" evidence="7">
    <location>
        <begin position="158"/>
        <end position="180"/>
    </location>
</feature>
<feature type="transmembrane region" description="Helical" evidence="7">
    <location>
        <begin position="108"/>
        <end position="127"/>
    </location>
</feature>